<evidence type="ECO:0000313" key="3">
    <source>
        <dbReference type="Proteomes" id="UP001172457"/>
    </source>
</evidence>
<evidence type="ECO:0000259" key="1">
    <source>
        <dbReference type="PROSITE" id="PS50053"/>
    </source>
</evidence>
<protein>
    <recommendedName>
        <fullName evidence="1">Ubiquitin-like domain-containing protein</fullName>
    </recommendedName>
</protein>
<feature type="domain" description="Ubiquitin-like" evidence="1">
    <location>
        <begin position="92"/>
        <end position="175"/>
    </location>
</feature>
<dbReference type="PROSITE" id="PS50053">
    <property type="entry name" value="UBIQUITIN_2"/>
    <property type="match status" value="1"/>
</dbReference>
<name>A0AA38WI97_9ASTR</name>
<dbReference type="InterPro" id="IPR022617">
    <property type="entry name" value="Rad60/SUMO-like_dom"/>
</dbReference>
<dbReference type="Pfam" id="PF11976">
    <property type="entry name" value="Rad60-SLD"/>
    <property type="match status" value="1"/>
</dbReference>
<sequence>MASEDPFITVKQQHQTGDSFITLNQQHHQTGNSSTITVKQENQTGDSIITLKHQHQTGDSIITVKHENQTGDSIITVKKQQHPTGQDKDSIINVEVMNQNRRIVFRVNRNKPLQVILTKWIEMEGITVTDYQKVYFVYNGRRISDDDIYNKNKTISDMGLKDGDCITAELSLIGD</sequence>
<gene>
    <name evidence="2" type="ORF">OSB04_017340</name>
</gene>
<dbReference type="EMBL" id="JARYMX010000004">
    <property type="protein sequence ID" value="KAJ9553295.1"/>
    <property type="molecule type" value="Genomic_DNA"/>
</dbReference>
<evidence type="ECO:0000313" key="2">
    <source>
        <dbReference type="EMBL" id="KAJ9553295.1"/>
    </source>
</evidence>
<dbReference type="AlphaFoldDB" id="A0AA38WI97"/>
<comment type="caution">
    <text evidence="2">The sequence shown here is derived from an EMBL/GenBank/DDBJ whole genome shotgun (WGS) entry which is preliminary data.</text>
</comment>
<dbReference type="Gene3D" id="3.10.20.90">
    <property type="entry name" value="Phosphatidylinositol 3-kinase Catalytic Subunit, Chain A, domain 1"/>
    <property type="match status" value="1"/>
</dbReference>
<dbReference type="CDD" id="cd01763">
    <property type="entry name" value="Ubl_SUMO_like"/>
    <property type="match status" value="1"/>
</dbReference>
<accession>A0AA38WI97</accession>
<reference evidence="2" key="1">
    <citation type="submission" date="2023-03" db="EMBL/GenBank/DDBJ databases">
        <title>Chromosome-scale reference genome and RAD-based genetic map of yellow starthistle (Centaurea solstitialis) reveal putative structural variation and QTLs associated with invader traits.</title>
        <authorList>
            <person name="Reatini B."/>
            <person name="Cang F.A."/>
            <person name="Jiang Q."/>
            <person name="Mckibben M.T.W."/>
            <person name="Barker M.S."/>
            <person name="Rieseberg L.H."/>
            <person name="Dlugosch K.M."/>
        </authorList>
    </citation>
    <scope>NUCLEOTIDE SEQUENCE</scope>
    <source>
        <strain evidence="2">CAN-66</strain>
        <tissue evidence="2">Leaf</tissue>
    </source>
</reference>
<keyword evidence="3" id="KW-1185">Reference proteome</keyword>
<organism evidence="2 3">
    <name type="scientific">Centaurea solstitialis</name>
    <name type="common">yellow star-thistle</name>
    <dbReference type="NCBI Taxonomy" id="347529"/>
    <lineage>
        <taxon>Eukaryota</taxon>
        <taxon>Viridiplantae</taxon>
        <taxon>Streptophyta</taxon>
        <taxon>Embryophyta</taxon>
        <taxon>Tracheophyta</taxon>
        <taxon>Spermatophyta</taxon>
        <taxon>Magnoliopsida</taxon>
        <taxon>eudicotyledons</taxon>
        <taxon>Gunneridae</taxon>
        <taxon>Pentapetalae</taxon>
        <taxon>asterids</taxon>
        <taxon>campanulids</taxon>
        <taxon>Asterales</taxon>
        <taxon>Asteraceae</taxon>
        <taxon>Carduoideae</taxon>
        <taxon>Cardueae</taxon>
        <taxon>Centaureinae</taxon>
        <taxon>Centaurea</taxon>
    </lineage>
</organism>
<dbReference type="Proteomes" id="UP001172457">
    <property type="component" value="Chromosome 4"/>
</dbReference>
<dbReference type="SUPFAM" id="SSF54236">
    <property type="entry name" value="Ubiquitin-like"/>
    <property type="match status" value="1"/>
</dbReference>
<proteinExistence type="predicted"/>
<dbReference type="InterPro" id="IPR000626">
    <property type="entry name" value="Ubiquitin-like_dom"/>
</dbReference>
<dbReference type="InterPro" id="IPR029071">
    <property type="entry name" value="Ubiquitin-like_domsf"/>
</dbReference>